<dbReference type="Proteomes" id="UP001157134">
    <property type="component" value="Unassembled WGS sequence"/>
</dbReference>
<dbReference type="Gene3D" id="3.40.50.1820">
    <property type="entry name" value="alpha/beta hydrolase"/>
    <property type="match status" value="1"/>
</dbReference>
<protein>
    <recommendedName>
        <fullName evidence="3">BD-FAE-like domain-containing protein</fullName>
    </recommendedName>
</protein>
<reference evidence="4 5" key="1">
    <citation type="submission" date="2023-03" db="EMBL/GenBank/DDBJ databases">
        <title>Thalassotalea loyana LMG 22536T draft genome sequence.</title>
        <authorList>
            <person name="Sawabe T."/>
        </authorList>
    </citation>
    <scope>NUCLEOTIDE SEQUENCE [LARGE SCALE GENOMIC DNA]</scope>
    <source>
        <strain evidence="4 5">LMG 22536</strain>
    </source>
</reference>
<dbReference type="SUPFAM" id="SSF53474">
    <property type="entry name" value="alpha/beta-Hydrolases"/>
    <property type="match status" value="1"/>
</dbReference>
<dbReference type="Pfam" id="PF20434">
    <property type="entry name" value="BD-FAE"/>
    <property type="match status" value="1"/>
</dbReference>
<proteinExistence type="predicted"/>
<dbReference type="RefSeq" id="WP_284300528.1">
    <property type="nucleotide sequence ID" value="NZ_BSSV01000008.1"/>
</dbReference>
<evidence type="ECO:0000313" key="4">
    <source>
        <dbReference type="EMBL" id="GLX86962.1"/>
    </source>
</evidence>
<evidence type="ECO:0000259" key="3">
    <source>
        <dbReference type="Pfam" id="PF20434"/>
    </source>
</evidence>
<keyword evidence="5" id="KW-1185">Reference proteome</keyword>
<evidence type="ECO:0000256" key="2">
    <source>
        <dbReference type="SAM" id="SignalP"/>
    </source>
</evidence>
<dbReference type="InterPro" id="IPR029058">
    <property type="entry name" value="AB_hydrolase_fold"/>
</dbReference>
<dbReference type="InterPro" id="IPR050300">
    <property type="entry name" value="GDXG_lipolytic_enzyme"/>
</dbReference>
<sequence length="292" mass="32194">MKLSKYFAIALFVLSAQAHGTSENSTLLTGLHENIPIGKIDDVELSINIAFPEKYSAKPRPVILLVHGGGFISGDKSRKNKQIVKFSTRGFVAASAMYRLAPKHKFPSAIEDIKLAVRFLKANADKYHIDPERIIVSGSSAGSYLAVMVGVTGNSTYFSDHGLYTDVDSSVRAVAAQSSPIPDLTNPRYAQLSWVKRLMPENTADKSAILAAMSPVTYLDVNDPPFFLSHGDEDPVVPVELSREFVLELEKIDHVFEYHEVKGGTHSYTKSAPKQGKVVFSKYLSFINKWSK</sequence>
<evidence type="ECO:0000313" key="5">
    <source>
        <dbReference type="Proteomes" id="UP001157134"/>
    </source>
</evidence>
<dbReference type="PANTHER" id="PTHR48081:SF13">
    <property type="entry name" value="ALPHA_BETA HYDROLASE"/>
    <property type="match status" value="1"/>
</dbReference>
<evidence type="ECO:0000256" key="1">
    <source>
        <dbReference type="ARBA" id="ARBA00022801"/>
    </source>
</evidence>
<dbReference type="InterPro" id="IPR049492">
    <property type="entry name" value="BD-FAE-like_dom"/>
</dbReference>
<feature type="signal peptide" evidence="2">
    <location>
        <begin position="1"/>
        <end position="18"/>
    </location>
</feature>
<dbReference type="EMBL" id="BSSV01000008">
    <property type="protein sequence ID" value="GLX86962.1"/>
    <property type="molecule type" value="Genomic_DNA"/>
</dbReference>
<keyword evidence="2" id="KW-0732">Signal</keyword>
<feature type="chain" id="PRO_5046026941" description="BD-FAE-like domain-containing protein" evidence="2">
    <location>
        <begin position="19"/>
        <end position="292"/>
    </location>
</feature>
<organism evidence="4 5">
    <name type="scientific">Thalassotalea loyana</name>
    <dbReference type="NCBI Taxonomy" id="280483"/>
    <lineage>
        <taxon>Bacteria</taxon>
        <taxon>Pseudomonadati</taxon>
        <taxon>Pseudomonadota</taxon>
        <taxon>Gammaproteobacteria</taxon>
        <taxon>Alteromonadales</taxon>
        <taxon>Colwelliaceae</taxon>
        <taxon>Thalassotalea</taxon>
    </lineage>
</organism>
<comment type="caution">
    <text evidence="4">The sequence shown here is derived from an EMBL/GenBank/DDBJ whole genome shotgun (WGS) entry which is preliminary data.</text>
</comment>
<keyword evidence="1" id="KW-0378">Hydrolase</keyword>
<accession>A0ABQ6HH81</accession>
<feature type="domain" description="BD-FAE-like" evidence="3">
    <location>
        <begin position="49"/>
        <end position="246"/>
    </location>
</feature>
<gene>
    <name evidence="4" type="ORF">tloyanaT_32150</name>
</gene>
<name>A0ABQ6HH81_9GAMM</name>
<dbReference type="PANTHER" id="PTHR48081">
    <property type="entry name" value="AB HYDROLASE SUPERFAMILY PROTEIN C4A8.06C"/>
    <property type="match status" value="1"/>
</dbReference>